<reference evidence="2" key="1">
    <citation type="submission" date="2022-01" db="EMBL/GenBank/DDBJ databases">
        <authorList>
            <person name="Criscuolo A."/>
        </authorList>
    </citation>
    <scope>NUCLEOTIDE SEQUENCE</scope>
    <source>
        <strain evidence="2">CIP111891</strain>
    </source>
</reference>
<dbReference type="Proteomes" id="UP000838821">
    <property type="component" value="Unassembled WGS sequence"/>
</dbReference>
<sequence>MSLYFYYIIFAAILITGGVATIAIGHSNTNKEGNPGYDRQTKSIFVNLTLYYAVIIPLGLLALIVYIVK</sequence>
<keyword evidence="1" id="KW-0812">Transmembrane</keyword>
<dbReference type="EMBL" id="CAKMMW010000004">
    <property type="protein sequence ID" value="CAH1202166.1"/>
    <property type="molecule type" value="Genomic_DNA"/>
</dbReference>
<feature type="transmembrane region" description="Helical" evidence="1">
    <location>
        <begin position="44"/>
        <end position="68"/>
    </location>
</feature>
<proteinExistence type="predicted"/>
<evidence type="ECO:0008006" key="4">
    <source>
        <dbReference type="Google" id="ProtNLM"/>
    </source>
</evidence>
<keyword evidence="1" id="KW-0472">Membrane</keyword>
<keyword evidence="3" id="KW-1185">Reference proteome</keyword>
<evidence type="ECO:0000313" key="2">
    <source>
        <dbReference type="EMBL" id="CAH1202166.1"/>
    </source>
</evidence>
<comment type="caution">
    <text evidence="2">The sequence shown here is derived from an EMBL/GenBank/DDBJ whole genome shotgun (WGS) entry which is preliminary data.</text>
</comment>
<feature type="transmembrane region" description="Helical" evidence="1">
    <location>
        <begin position="6"/>
        <end position="24"/>
    </location>
</feature>
<evidence type="ECO:0000313" key="3">
    <source>
        <dbReference type="Proteomes" id="UP000838821"/>
    </source>
</evidence>
<organism evidence="2 3">
    <name type="scientific">Paenibacillus allorhizoplanae</name>
    <dbReference type="NCBI Taxonomy" id="2905648"/>
    <lineage>
        <taxon>Bacteria</taxon>
        <taxon>Bacillati</taxon>
        <taxon>Bacillota</taxon>
        <taxon>Bacilli</taxon>
        <taxon>Bacillales</taxon>
        <taxon>Paenibacillaceae</taxon>
        <taxon>Paenibacillus</taxon>
    </lineage>
</organism>
<dbReference type="RefSeq" id="WP_056615412.1">
    <property type="nucleotide sequence ID" value="NZ_CAKMMW010000004.1"/>
</dbReference>
<keyword evidence="1" id="KW-1133">Transmembrane helix</keyword>
<protein>
    <recommendedName>
        <fullName evidence="4">BshB3 potential contributor to bacillithiol synthesis</fullName>
    </recommendedName>
</protein>
<name>A0ABM9C3K8_9BACL</name>
<gene>
    <name evidence="2" type="ORF">PAECIP111891_02007</name>
</gene>
<accession>A0ABM9C3K8</accession>
<evidence type="ECO:0000256" key="1">
    <source>
        <dbReference type="SAM" id="Phobius"/>
    </source>
</evidence>